<name>A0A087T127_STEMI</name>
<keyword evidence="1" id="KW-0472">Membrane</keyword>
<dbReference type="EMBL" id="KK112916">
    <property type="protein sequence ID" value="KFM58816.1"/>
    <property type="molecule type" value="Genomic_DNA"/>
</dbReference>
<reference evidence="2 3" key="1">
    <citation type="submission" date="2013-11" db="EMBL/GenBank/DDBJ databases">
        <title>Genome sequencing of Stegodyphus mimosarum.</title>
        <authorList>
            <person name="Bechsgaard J."/>
        </authorList>
    </citation>
    <scope>NUCLEOTIDE SEQUENCE [LARGE SCALE GENOMIC DNA]</scope>
</reference>
<dbReference type="AlphaFoldDB" id="A0A087T127"/>
<evidence type="ECO:0000313" key="2">
    <source>
        <dbReference type="EMBL" id="KFM58816.1"/>
    </source>
</evidence>
<protein>
    <submittedName>
        <fullName evidence="2">Uncharacterized protein</fullName>
    </submittedName>
</protein>
<evidence type="ECO:0000313" key="3">
    <source>
        <dbReference type="Proteomes" id="UP000054359"/>
    </source>
</evidence>
<proteinExistence type="predicted"/>
<keyword evidence="3" id="KW-1185">Reference proteome</keyword>
<organism evidence="2 3">
    <name type="scientific">Stegodyphus mimosarum</name>
    <name type="common">African social velvet spider</name>
    <dbReference type="NCBI Taxonomy" id="407821"/>
    <lineage>
        <taxon>Eukaryota</taxon>
        <taxon>Metazoa</taxon>
        <taxon>Ecdysozoa</taxon>
        <taxon>Arthropoda</taxon>
        <taxon>Chelicerata</taxon>
        <taxon>Arachnida</taxon>
        <taxon>Araneae</taxon>
        <taxon>Araneomorphae</taxon>
        <taxon>Entelegynae</taxon>
        <taxon>Eresoidea</taxon>
        <taxon>Eresidae</taxon>
        <taxon>Stegodyphus</taxon>
    </lineage>
</organism>
<sequence length="52" mass="6018">MITHSALSRIFCIPVVTEYLTILVCVLESYNSRHPMCPWTYSPKCSLQSQRN</sequence>
<evidence type="ECO:0000256" key="1">
    <source>
        <dbReference type="SAM" id="Phobius"/>
    </source>
</evidence>
<keyword evidence="1" id="KW-0812">Transmembrane</keyword>
<feature type="non-terminal residue" evidence="2">
    <location>
        <position position="52"/>
    </location>
</feature>
<gene>
    <name evidence="2" type="ORF">X975_10779</name>
</gene>
<keyword evidence="1" id="KW-1133">Transmembrane helix</keyword>
<accession>A0A087T127</accession>
<dbReference type="Proteomes" id="UP000054359">
    <property type="component" value="Unassembled WGS sequence"/>
</dbReference>
<feature type="transmembrane region" description="Helical" evidence="1">
    <location>
        <begin position="6"/>
        <end position="27"/>
    </location>
</feature>